<dbReference type="InterPro" id="IPR003661">
    <property type="entry name" value="HisK_dim/P_dom"/>
</dbReference>
<evidence type="ECO:0000256" key="7">
    <source>
        <dbReference type="ARBA" id="ARBA00022777"/>
    </source>
</evidence>
<dbReference type="InterPro" id="IPR004358">
    <property type="entry name" value="Sig_transdc_His_kin-like_C"/>
</dbReference>
<evidence type="ECO:0000256" key="6">
    <source>
        <dbReference type="ARBA" id="ARBA00022692"/>
    </source>
</evidence>
<dbReference type="InterPro" id="IPR050428">
    <property type="entry name" value="TCS_sensor_his_kinase"/>
</dbReference>
<evidence type="ECO:0000256" key="5">
    <source>
        <dbReference type="ARBA" id="ARBA00022679"/>
    </source>
</evidence>
<keyword evidence="15" id="KW-1185">Reference proteome</keyword>
<comment type="catalytic activity">
    <reaction evidence="1">
        <text>ATP + protein L-histidine = ADP + protein N-phospho-L-histidine.</text>
        <dbReference type="EC" id="2.7.13.3"/>
    </reaction>
</comment>
<dbReference type="SMART" id="SM00387">
    <property type="entry name" value="HATPase_c"/>
    <property type="match status" value="1"/>
</dbReference>
<evidence type="ECO:0000313" key="14">
    <source>
        <dbReference type="EMBL" id="GHH49394.1"/>
    </source>
</evidence>
<dbReference type="PANTHER" id="PTHR45436:SF15">
    <property type="entry name" value="SENSOR HISTIDINE KINASE CUSS"/>
    <property type="match status" value="1"/>
</dbReference>
<dbReference type="PRINTS" id="PR00344">
    <property type="entry name" value="BCTRLSENSOR"/>
</dbReference>
<keyword evidence="4" id="KW-0597">Phosphoprotein</keyword>
<dbReference type="PROSITE" id="PS50885">
    <property type="entry name" value="HAMP"/>
    <property type="match status" value="1"/>
</dbReference>
<dbReference type="AlphaFoldDB" id="A0A919F5W6"/>
<keyword evidence="5" id="KW-0808">Transferase</keyword>
<protein>
    <recommendedName>
        <fullName evidence="3">histidine kinase</fullName>
        <ecNumber evidence="3">2.7.13.3</ecNumber>
    </recommendedName>
</protein>
<dbReference type="SUPFAM" id="SSF47384">
    <property type="entry name" value="Homodimeric domain of signal transducing histidine kinase"/>
    <property type="match status" value="1"/>
</dbReference>
<evidence type="ECO:0000256" key="11">
    <source>
        <dbReference type="SAM" id="Phobius"/>
    </source>
</evidence>
<reference evidence="14" key="2">
    <citation type="submission" date="2020-09" db="EMBL/GenBank/DDBJ databases">
        <authorList>
            <person name="Sun Q."/>
            <person name="Ohkuma M."/>
        </authorList>
    </citation>
    <scope>NUCLEOTIDE SEQUENCE</scope>
    <source>
        <strain evidence="14">JCM 13306</strain>
    </source>
</reference>
<evidence type="ECO:0000256" key="2">
    <source>
        <dbReference type="ARBA" id="ARBA00004141"/>
    </source>
</evidence>
<sequence>MWPRSLSGRLMLATLAGMVAAAGVVAVAMLAARPSVASMMARELAKAADRIDQGLRIDAAGNASVHLDRRKSDIYDAMRKDAAYRVVDAGGRTVASSGEGPLLDALQSMPFAVREFRMPAPEGDMAILADARPVVRDGRRYTVQVARSDRLVLTLDEYEGQLYLQAGLASAACALAVFCLVVFLTVRRMLRPLHEASLAASRIEPRNLTARLRVDGLPGEIRPLVQAFNAALERLEAGYRVQQEFLAAAAHELKTPLALLRTGLELGDAADRKMLLREADLMARHVHQLLHLAEVSEVQNYRFSSFRPDNVAADAIDYLARMAANRSVALVLQGDEAGTGTIVADAGAMFVLMKNLLENALNHSPEGGVVTLALDATGFSVADEGPGIDEADRPLLFQRFWRGPRAGHEGTGLGLAICREIALAHGWHIDVAVAAGRKGAVFRVHFDARQGGLQP</sequence>
<keyword evidence="8 11" id="KW-1133">Transmembrane helix</keyword>
<feature type="domain" description="HAMP" evidence="13">
    <location>
        <begin position="187"/>
        <end position="240"/>
    </location>
</feature>
<dbReference type="Pfam" id="PF00672">
    <property type="entry name" value="HAMP"/>
    <property type="match status" value="1"/>
</dbReference>
<evidence type="ECO:0000313" key="15">
    <source>
        <dbReference type="Proteomes" id="UP000623958"/>
    </source>
</evidence>
<feature type="transmembrane region" description="Helical" evidence="11">
    <location>
        <begin position="162"/>
        <end position="186"/>
    </location>
</feature>
<dbReference type="SMART" id="SM00388">
    <property type="entry name" value="HisKA"/>
    <property type="match status" value="1"/>
</dbReference>
<dbReference type="SMART" id="SM00304">
    <property type="entry name" value="HAMP"/>
    <property type="match status" value="1"/>
</dbReference>
<accession>A0A919F5W6</accession>
<dbReference type="PROSITE" id="PS50109">
    <property type="entry name" value="HIS_KIN"/>
    <property type="match status" value="1"/>
</dbReference>
<feature type="transmembrane region" description="Helical" evidence="11">
    <location>
        <begin position="12"/>
        <end position="32"/>
    </location>
</feature>
<dbReference type="Pfam" id="PF00512">
    <property type="entry name" value="HisKA"/>
    <property type="match status" value="1"/>
</dbReference>
<proteinExistence type="predicted"/>
<dbReference type="Gene3D" id="1.10.287.130">
    <property type="match status" value="1"/>
</dbReference>
<evidence type="ECO:0000256" key="1">
    <source>
        <dbReference type="ARBA" id="ARBA00000085"/>
    </source>
</evidence>
<gene>
    <name evidence="14" type="ORF">GCM10009090_08670</name>
</gene>
<dbReference type="GO" id="GO:0005886">
    <property type="term" value="C:plasma membrane"/>
    <property type="evidence" value="ECO:0007669"/>
    <property type="project" value="TreeGrafter"/>
</dbReference>
<dbReference type="InterPro" id="IPR003660">
    <property type="entry name" value="HAMP_dom"/>
</dbReference>
<dbReference type="CDD" id="cd00082">
    <property type="entry name" value="HisKA"/>
    <property type="match status" value="1"/>
</dbReference>
<name>A0A919F5W6_9XANT</name>
<dbReference type="SUPFAM" id="SSF55874">
    <property type="entry name" value="ATPase domain of HSP90 chaperone/DNA topoisomerase II/histidine kinase"/>
    <property type="match status" value="1"/>
</dbReference>
<keyword evidence="9" id="KW-0902">Two-component regulatory system</keyword>
<dbReference type="GO" id="GO:0000155">
    <property type="term" value="F:phosphorelay sensor kinase activity"/>
    <property type="evidence" value="ECO:0007669"/>
    <property type="project" value="InterPro"/>
</dbReference>
<comment type="caution">
    <text evidence="14">The sequence shown here is derived from an EMBL/GenBank/DDBJ whole genome shotgun (WGS) entry which is preliminary data.</text>
</comment>
<evidence type="ECO:0000256" key="10">
    <source>
        <dbReference type="ARBA" id="ARBA00023136"/>
    </source>
</evidence>
<dbReference type="EMBL" id="BNBA01000005">
    <property type="protein sequence ID" value="GHH49394.1"/>
    <property type="molecule type" value="Genomic_DNA"/>
</dbReference>
<keyword evidence="7" id="KW-0418">Kinase</keyword>
<organism evidence="14 15">
    <name type="scientific">Xanthomonas boreopolis</name>
    <dbReference type="NCBI Taxonomy" id="86183"/>
    <lineage>
        <taxon>Bacteria</taxon>
        <taxon>Pseudomonadati</taxon>
        <taxon>Pseudomonadota</taxon>
        <taxon>Gammaproteobacteria</taxon>
        <taxon>Lysobacterales</taxon>
        <taxon>Lysobacteraceae</taxon>
        <taxon>Xanthomonas</taxon>
    </lineage>
</organism>
<reference evidence="14" key="1">
    <citation type="journal article" date="2014" name="Int. J. Syst. Evol. Microbiol.">
        <title>Complete genome sequence of Corynebacterium casei LMG S-19264T (=DSM 44701T), isolated from a smear-ripened cheese.</title>
        <authorList>
            <consortium name="US DOE Joint Genome Institute (JGI-PGF)"/>
            <person name="Walter F."/>
            <person name="Albersmeier A."/>
            <person name="Kalinowski J."/>
            <person name="Ruckert C."/>
        </authorList>
    </citation>
    <scope>NUCLEOTIDE SEQUENCE</scope>
    <source>
        <strain evidence="14">JCM 13306</strain>
    </source>
</reference>
<evidence type="ECO:0000256" key="9">
    <source>
        <dbReference type="ARBA" id="ARBA00023012"/>
    </source>
</evidence>
<feature type="domain" description="Histidine kinase" evidence="12">
    <location>
        <begin position="248"/>
        <end position="450"/>
    </location>
</feature>
<evidence type="ECO:0000256" key="3">
    <source>
        <dbReference type="ARBA" id="ARBA00012438"/>
    </source>
</evidence>
<dbReference type="InterPro" id="IPR005467">
    <property type="entry name" value="His_kinase_dom"/>
</dbReference>
<dbReference type="Proteomes" id="UP000623958">
    <property type="component" value="Unassembled WGS sequence"/>
</dbReference>
<evidence type="ECO:0000256" key="4">
    <source>
        <dbReference type="ARBA" id="ARBA00022553"/>
    </source>
</evidence>
<keyword evidence="6 11" id="KW-0812">Transmembrane</keyword>
<dbReference type="InterPro" id="IPR036097">
    <property type="entry name" value="HisK_dim/P_sf"/>
</dbReference>
<evidence type="ECO:0000256" key="8">
    <source>
        <dbReference type="ARBA" id="ARBA00022989"/>
    </source>
</evidence>
<dbReference type="InterPro" id="IPR003594">
    <property type="entry name" value="HATPase_dom"/>
</dbReference>
<evidence type="ECO:0000259" key="12">
    <source>
        <dbReference type="PROSITE" id="PS50109"/>
    </source>
</evidence>
<dbReference type="Pfam" id="PF02518">
    <property type="entry name" value="HATPase_c"/>
    <property type="match status" value="1"/>
</dbReference>
<keyword evidence="10 11" id="KW-0472">Membrane</keyword>
<evidence type="ECO:0000259" key="13">
    <source>
        <dbReference type="PROSITE" id="PS50885"/>
    </source>
</evidence>
<dbReference type="Gene3D" id="3.30.565.10">
    <property type="entry name" value="Histidine kinase-like ATPase, C-terminal domain"/>
    <property type="match status" value="1"/>
</dbReference>
<dbReference type="CDD" id="cd06225">
    <property type="entry name" value="HAMP"/>
    <property type="match status" value="1"/>
</dbReference>
<comment type="subcellular location">
    <subcellularLocation>
        <location evidence="2">Membrane</location>
        <topology evidence="2">Multi-pass membrane protein</topology>
    </subcellularLocation>
</comment>
<dbReference type="InterPro" id="IPR036890">
    <property type="entry name" value="HATPase_C_sf"/>
</dbReference>
<dbReference type="PANTHER" id="PTHR45436">
    <property type="entry name" value="SENSOR HISTIDINE KINASE YKOH"/>
    <property type="match status" value="1"/>
</dbReference>
<dbReference type="EC" id="2.7.13.3" evidence="3"/>